<dbReference type="PROSITE" id="PS01124">
    <property type="entry name" value="HTH_ARAC_FAMILY_2"/>
    <property type="match status" value="1"/>
</dbReference>
<dbReference type="InterPro" id="IPR018060">
    <property type="entry name" value="HTH_AraC"/>
</dbReference>
<dbReference type="GO" id="GO:0003700">
    <property type="term" value="F:DNA-binding transcription factor activity"/>
    <property type="evidence" value="ECO:0007669"/>
    <property type="project" value="InterPro"/>
</dbReference>
<evidence type="ECO:0000256" key="3">
    <source>
        <dbReference type="ARBA" id="ARBA00023163"/>
    </source>
</evidence>
<keyword evidence="2" id="KW-0238">DNA-binding</keyword>
<keyword evidence="6" id="KW-1185">Reference proteome</keyword>
<dbReference type="SUPFAM" id="SSF46689">
    <property type="entry name" value="Homeodomain-like"/>
    <property type="match status" value="1"/>
</dbReference>
<evidence type="ECO:0000313" key="5">
    <source>
        <dbReference type="EMBL" id="AUM13219.1"/>
    </source>
</evidence>
<dbReference type="PANTHER" id="PTHR47894">
    <property type="entry name" value="HTH-TYPE TRANSCRIPTIONAL REGULATOR GADX"/>
    <property type="match status" value="1"/>
</dbReference>
<accession>A0A2K9LLI2</accession>
<dbReference type="EMBL" id="CP022684">
    <property type="protein sequence ID" value="AUM13219.1"/>
    <property type="molecule type" value="Genomic_DNA"/>
</dbReference>
<dbReference type="Proteomes" id="UP000235116">
    <property type="component" value="Chromosome"/>
</dbReference>
<dbReference type="GO" id="GO:0005829">
    <property type="term" value="C:cytosol"/>
    <property type="evidence" value="ECO:0007669"/>
    <property type="project" value="TreeGrafter"/>
</dbReference>
<proteinExistence type="predicted"/>
<evidence type="ECO:0000256" key="2">
    <source>
        <dbReference type="ARBA" id="ARBA00023125"/>
    </source>
</evidence>
<reference evidence="6" key="1">
    <citation type="submission" date="2017-08" db="EMBL/GenBank/DDBJ databases">
        <title>Direct submision.</title>
        <authorList>
            <person name="Kim S.-J."/>
            <person name="Rhee S.-K."/>
        </authorList>
    </citation>
    <scope>NUCLEOTIDE SEQUENCE [LARGE SCALE GENOMIC DNA]</scope>
    <source>
        <strain evidence="6">GI5</strain>
    </source>
</reference>
<dbReference type="InterPro" id="IPR009057">
    <property type="entry name" value="Homeodomain-like_sf"/>
</dbReference>
<evidence type="ECO:0000259" key="4">
    <source>
        <dbReference type="PROSITE" id="PS01124"/>
    </source>
</evidence>
<dbReference type="Pfam" id="PF12833">
    <property type="entry name" value="HTH_18"/>
    <property type="match status" value="1"/>
</dbReference>
<dbReference type="PANTHER" id="PTHR47894:SF1">
    <property type="entry name" value="HTH-TYPE TRANSCRIPTIONAL REGULATOR VQSM"/>
    <property type="match status" value="1"/>
</dbReference>
<name>A0A2K9LLI2_9GAMM</name>
<sequence length="343" mass="38353">MSGCIGLKEIEGTLQREQGRDFVMYRFHKQADGRAHHVAIALCQLLREMQREAGMDVEPPSAVQQPWEVMRFGAETSALCAVLKDDCAGLNYGARLASVPEVVATIDGAGWKTLLELLGLLKQFHVISGVTISAHILFERDACTLDISLPYLSVPLAVEHFALQACLNLVYMTLLRHGMAAQALHSINCLEISQRQTYRIRFSASALQKAGKRQAAPNPESLRHLLTPVLARSPISFQVEHTLSNSETLPDAEHICQQLNISRGTLHRGLKAGGTHFQQLLQNEKRQRATYWLSIEQVTIEEVAARLGYSDASNFRRAFKKWTGHCPSELRDHIIKNHSKYLV</sequence>
<dbReference type="KEGG" id="kak:Kalk_12640"/>
<keyword evidence="3" id="KW-0804">Transcription</keyword>
<organism evidence="5 6">
    <name type="scientific">Ketobacter alkanivorans</name>
    <dbReference type="NCBI Taxonomy" id="1917421"/>
    <lineage>
        <taxon>Bacteria</taxon>
        <taxon>Pseudomonadati</taxon>
        <taxon>Pseudomonadota</taxon>
        <taxon>Gammaproteobacteria</taxon>
        <taxon>Pseudomonadales</taxon>
        <taxon>Ketobacteraceae</taxon>
        <taxon>Ketobacter</taxon>
    </lineage>
</organism>
<dbReference type="InterPro" id="IPR020449">
    <property type="entry name" value="Tscrpt_reg_AraC-type_HTH"/>
</dbReference>
<evidence type="ECO:0000313" key="6">
    <source>
        <dbReference type="Proteomes" id="UP000235116"/>
    </source>
</evidence>
<dbReference type="AlphaFoldDB" id="A0A2K9LLI2"/>
<dbReference type="GO" id="GO:0000976">
    <property type="term" value="F:transcription cis-regulatory region binding"/>
    <property type="evidence" value="ECO:0007669"/>
    <property type="project" value="TreeGrafter"/>
</dbReference>
<gene>
    <name evidence="5" type="ORF">Kalk_12640</name>
</gene>
<keyword evidence="1" id="KW-0805">Transcription regulation</keyword>
<dbReference type="Gene3D" id="1.10.10.60">
    <property type="entry name" value="Homeodomain-like"/>
    <property type="match status" value="1"/>
</dbReference>
<feature type="domain" description="HTH araC/xylS-type" evidence="4">
    <location>
        <begin position="233"/>
        <end position="333"/>
    </location>
</feature>
<protein>
    <recommendedName>
        <fullName evidence="4">HTH araC/xylS-type domain-containing protein</fullName>
    </recommendedName>
</protein>
<dbReference type="PRINTS" id="PR00032">
    <property type="entry name" value="HTHARAC"/>
</dbReference>
<evidence type="ECO:0000256" key="1">
    <source>
        <dbReference type="ARBA" id="ARBA00023015"/>
    </source>
</evidence>
<dbReference type="SMART" id="SM00342">
    <property type="entry name" value="HTH_ARAC"/>
    <property type="match status" value="1"/>
</dbReference>